<organism evidence="6 7">
    <name type="scientific">Goodfellowiella coeruleoviolacea</name>
    <dbReference type="NCBI Taxonomy" id="334858"/>
    <lineage>
        <taxon>Bacteria</taxon>
        <taxon>Bacillati</taxon>
        <taxon>Actinomycetota</taxon>
        <taxon>Actinomycetes</taxon>
        <taxon>Pseudonocardiales</taxon>
        <taxon>Pseudonocardiaceae</taxon>
        <taxon>Goodfellowiella</taxon>
    </lineage>
</organism>
<evidence type="ECO:0000256" key="2">
    <source>
        <dbReference type="ARBA" id="ARBA00023125"/>
    </source>
</evidence>
<dbReference type="GO" id="GO:0003700">
    <property type="term" value="F:DNA-binding transcription factor activity"/>
    <property type="evidence" value="ECO:0007669"/>
    <property type="project" value="TreeGrafter"/>
</dbReference>
<dbReference type="RefSeq" id="WP_253767034.1">
    <property type="nucleotide sequence ID" value="NZ_JAMTCK010000002.1"/>
</dbReference>
<proteinExistence type="predicted"/>
<gene>
    <name evidence="6" type="ORF">LX83_000732</name>
</gene>
<reference evidence="6" key="1">
    <citation type="submission" date="2022-06" db="EMBL/GenBank/DDBJ databases">
        <title>Genomic Encyclopedia of Archaeal and Bacterial Type Strains, Phase II (KMG-II): from individual species to whole genera.</title>
        <authorList>
            <person name="Goeker M."/>
        </authorList>
    </citation>
    <scope>NUCLEOTIDE SEQUENCE</scope>
    <source>
        <strain evidence="6">DSM 43935</strain>
    </source>
</reference>
<dbReference type="Proteomes" id="UP001206128">
    <property type="component" value="Unassembled WGS sequence"/>
</dbReference>
<dbReference type="PROSITE" id="PS50977">
    <property type="entry name" value="HTH_TETR_2"/>
    <property type="match status" value="1"/>
</dbReference>
<dbReference type="PRINTS" id="PR00455">
    <property type="entry name" value="HTHTETR"/>
</dbReference>
<evidence type="ECO:0000256" key="4">
    <source>
        <dbReference type="PROSITE-ProRule" id="PRU00335"/>
    </source>
</evidence>
<dbReference type="InterPro" id="IPR001647">
    <property type="entry name" value="HTH_TetR"/>
</dbReference>
<evidence type="ECO:0000259" key="5">
    <source>
        <dbReference type="PROSITE" id="PS50977"/>
    </source>
</evidence>
<dbReference type="Pfam" id="PF00440">
    <property type="entry name" value="TetR_N"/>
    <property type="match status" value="1"/>
</dbReference>
<accession>A0AAE3G912</accession>
<dbReference type="SUPFAM" id="SSF46689">
    <property type="entry name" value="Homeodomain-like"/>
    <property type="match status" value="1"/>
</dbReference>
<name>A0AAE3G912_9PSEU</name>
<evidence type="ECO:0000256" key="1">
    <source>
        <dbReference type="ARBA" id="ARBA00023015"/>
    </source>
</evidence>
<feature type="DNA-binding region" description="H-T-H motif" evidence="4">
    <location>
        <begin position="35"/>
        <end position="54"/>
    </location>
</feature>
<dbReference type="GO" id="GO:0000976">
    <property type="term" value="F:transcription cis-regulatory region binding"/>
    <property type="evidence" value="ECO:0007669"/>
    <property type="project" value="TreeGrafter"/>
</dbReference>
<dbReference type="Pfam" id="PF21597">
    <property type="entry name" value="TetR_C_43"/>
    <property type="match status" value="1"/>
</dbReference>
<dbReference type="PANTHER" id="PTHR30055">
    <property type="entry name" value="HTH-TYPE TRANSCRIPTIONAL REGULATOR RUTR"/>
    <property type="match status" value="1"/>
</dbReference>
<dbReference type="SUPFAM" id="SSF48498">
    <property type="entry name" value="Tetracyclin repressor-like, C-terminal domain"/>
    <property type="match status" value="1"/>
</dbReference>
<keyword evidence="3" id="KW-0804">Transcription</keyword>
<sequence length="230" mass="25513">MSRHTVRLRADARRNREQVIAAAREVFLAQGVDAPLEEIARRAGVGIATLYRRFPDRRTLIREVSLDAMALAAAQLRAARAEEDDEWAALVRFFHAVLETRIGTVLPVLLGSLGMEFSPDDELWASRSQLVAELDELVRAAQRTGRLRADVGVGDVMLGLLKLLRPLPSMRLLGDFTDTLNRRHAELFIDGLRGPAVPRPVLAGPAITAEVVDRYLAEQQRTAPGRQDQP</sequence>
<evidence type="ECO:0000313" key="6">
    <source>
        <dbReference type="EMBL" id="MCP2163892.1"/>
    </source>
</evidence>
<dbReference type="AlphaFoldDB" id="A0AAE3G912"/>
<evidence type="ECO:0000256" key="3">
    <source>
        <dbReference type="ARBA" id="ARBA00023163"/>
    </source>
</evidence>
<dbReference type="EMBL" id="JAMTCK010000002">
    <property type="protein sequence ID" value="MCP2163892.1"/>
    <property type="molecule type" value="Genomic_DNA"/>
</dbReference>
<dbReference type="InterPro" id="IPR050109">
    <property type="entry name" value="HTH-type_TetR-like_transc_reg"/>
</dbReference>
<keyword evidence="1" id="KW-0805">Transcription regulation</keyword>
<evidence type="ECO:0000313" key="7">
    <source>
        <dbReference type="Proteomes" id="UP001206128"/>
    </source>
</evidence>
<dbReference type="InterPro" id="IPR036271">
    <property type="entry name" value="Tet_transcr_reg_TetR-rel_C_sf"/>
</dbReference>
<feature type="domain" description="HTH tetR-type" evidence="5">
    <location>
        <begin position="13"/>
        <end position="72"/>
    </location>
</feature>
<dbReference type="InterPro" id="IPR009057">
    <property type="entry name" value="Homeodomain-like_sf"/>
</dbReference>
<dbReference type="InterPro" id="IPR049445">
    <property type="entry name" value="TetR_SbtR-like_C"/>
</dbReference>
<protein>
    <submittedName>
        <fullName evidence="6">Transcriptional regulator, TetR family</fullName>
    </submittedName>
</protein>
<dbReference type="PANTHER" id="PTHR30055:SF234">
    <property type="entry name" value="HTH-TYPE TRANSCRIPTIONAL REGULATOR BETI"/>
    <property type="match status" value="1"/>
</dbReference>
<comment type="caution">
    <text evidence="6">The sequence shown here is derived from an EMBL/GenBank/DDBJ whole genome shotgun (WGS) entry which is preliminary data.</text>
</comment>
<keyword evidence="7" id="KW-1185">Reference proteome</keyword>
<dbReference type="Gene3D" id="1.10.357.10">
    <property type="entry name" value="Tetracycline Repressor, domain 2"/>
    <property type="match status" value="1"/>
</dbReference>
<keyword evidence="2 4" id="KW-0238">DNA-binding</keyword>